<proteinExistence type="predicted"/>
<feature type="transmembrane region" description="Helical" evidence="2">
    <location>
        <begin position="62"/>
        <end position="86"/>
    </location>
</feature>
<accession>A0A6G1KRQ1</accession>
<sequence length="221" mass="25201">MQFRFLISSKKPTHHHGTIRDIYVTLLFSLLLALSILLPYHVSRIPRPTHPNPSPGEIFPYIVVWTIAGTPSLFFVGGLACIGYHYREKKNDFRRRQEREVDRERILAVFKGGGEAEAEAEGEGSSGSSGSSPRSGLTTKHMTTSKGAAVQMPKRVSAWFPPVRERLREAARCRLQKFDDGKVDEDVLWDIDEYEMQQRRDDAIGEESWEDVELVEPREMV</sequence>
<keyword evidence="2" id="KW-0472">Membrane</keyword>
<evidence type="ECO:0000313" key="3">
    <source>
        <dbReference type="EMBL" id="KAF2715518.1"/>
    </source>
</evidence>
<keyword evidence="4" id="KW-1185">Reference proteome</keyword>
<feature type="transmembrane region" description="Helical" evidence="2">
    <location>
        <begin position="21"/>
        <end position="42"/>
    </location>
</feature>
<reference evidence="3" key="1">
    <citation type="journal article" date="2020" name="Stud. Mycol.">
        <title>101 Dothideomycetes genomes: a test case for predicting lifestyles and emergence of pathogens.</title>
        <authorList>
            <person name="Haridas S."/>
            <person name="Albert R."/>
            <person name="Binder M."/>
            <person name="Bloem J."/>
            <person name="Labutti K."/>
            <person name="Salamov A."/>
            <person name="Andreopoulos B."/>
            <person name="Baker S."/>
            <person name="Barry K."/>
            <person name="Bills G."/>
            <person name="Bluhm B."/>
            <person name="Cannon C."/>
            <person name="Castanera R."/>
            <person name="Culley D."/>
            <person name="Daum C."/>
            <person name="Ezra D."/>
            <person name="Gonzalez J."/>
            <person name="Henrissat B."/>
            <person name="Kuo A."/>
            <person name="Liang C."/>
            <person name="Lipzen A."/>
            <person name="Lutzoni F."/>
            <person name="Magnuson J."/>
            <person name="Mondo S."/>
            <person name="Nolan M."/>
            <person name="Ohm R."/>
            <person name="Pangilinan J."/>
            <person name="Park H.-J."/>
            <person name="Ramirez L."/>
            <person name="Alfaro M."/>
            <person name="Sun H."/>
            <person name="Tritt A."/>
            <person name="Yoshinaga Y."/>
            <person name="Zwiers L.-H."/>
            <person name="Turgeon B."/>
            <person name="Goodwin S."/>
            <person name="Spatafora J."/>
            <person name="Crous P."/>
            <person name="Grigoriev I."/>
        </authorList>
    </citation>
    <scope>NUCLEOTIDE SEQUENCE</scope>
    <source>
        <strain evidence="3">CBS 279.74</strain>
    </source>
</reference>
<feature type="compositionally biased region" description="Polar residues" evidence="1">
    <location>
        <begin position="133"/>
        <end position="146"/>
    </location>
</feature>
<dbReference type="EMBL" id="MU005764">
    <property type="protein sequence ID" value="KAF2715518.1"/>
    <property type="molecule type" value="Genomic_DNA"/>
</dbReference>
<dbReference type="Proteomes" id="UP000799428">
    <property type="component" value="Unassembled WGS sequence"/>
</dbReference>
<feature type="region of interest" description="Disordered" evidence="1">
    <location>
        <begin position="112"/>
        <end position="149"/>
    </location>
</feature>
<evidence type="ECO:0000256" key="2">
    <source>
        <dbReference type="SAM" id="Phobius"/>
    </source>
</evidence>
<dbReference type="AlphaFoldDB" id="A0A6G1KRQ1"/>
<keyword evidence="2" id="KW-1133">Transmembrane helix</keyword>
<gene>
    <name evidence="3" type="ORF">K504DRAFT_28462</name>
</gene>
<evidence type="ECO:0000256" key="1">
    <source>
        <dbReference type="SAM" id="MobiDB-lite"/>
    </source>
</evidence>
<organism evidence="3 4">
    <name type="scientific">Pleomassaria siparia CBS 279.74</name>
    <dbReference type="NCBI Taxonomy" id="1314801"/>
    <lineage>
        <taxon>Eukaryota</taxon>
        <taxon>Fungi</taxon>
        <taxon>Dikarya</taxon>
        <taxon>Ascomycota</taxon>
        <taxon>Pezizomycotina</taxon>
        <taxon>Dothideomycetes</taxon>
        <taxon>Pleosporomycetidae</taxon>
        <taxon>Pleosporales</taxon>
        <taxon>Pleomassariaceae</taxon>
        <taxon>Pleomassaria</taxon>
    </lineage>
</organism>
<keyword evidence="2" id="KW-0812">Transmembrane</keyword>
<name>A0A6G1KRQ1_9PLEO</name>
<protein>
    <submittedName>
        <fullName evidence="3">Uncharacterized protein</fullName>
    </submittedName>
</protein>
<evidence type="ECO:0000313" key="4">
    <source>
        <dbReference type="Proteomes" id="UP000799428"/>
    </source>
</evidence>